<keyword evidence="3" id="KW-1185">Reference proteome</keyword>
<name>A0A9W6U5S4_9STRA</name>
<evidence type="ECO:0000313" key="2">
    <source>
        <dbReference type="EMBL" id="GMF26527.1"/>
    </source>
</evidence>
<evidence type="ECO:0000313" key="3">
    <source>
        <dbReference type="Proteomes" id="UP001165121"/>
    </source>
</evidence>
<feature type="region of interest" description="Disordered" evidence="1">
    <location>
        <begin position="393"/>
        <end position="429"/>
    </location>
</feature>
<protein>
    <submittedName>
        <fullName evidence="2">Unnamed protein product</fullName>
    </submittedName>
</protein>
<proteinExistence type="predicted"/>
<dbReference type="Proteomes" id="UP001165121">
    <property type="component" value="Unassembled WGS sequence"/>
</dbReference>
<dbReference type="OrthoDB" id="128965at2759"/>
<accession>A0A9W6U5S4</accession>
<gene>
    <name evidence="2" type="ORF">Pfra01_000504000</name>
</gene>
<organism evidence="2 3">
    <name type="scientific">Phytophthora fragariaefolia</name>
    <dbReference type="NCBI Taxonomy" id="1490495"/>
    <lineage>
        <taxon>Eukaryota</taxon>
        <taxon>Sar</taxon>
        <taxon>Stramenopiles</taxon>
        <taxon>Oomycota</taxon>
        <taxon>Peronosporomycetes</taxon>
        <taxon>Peronosporales</taxon>
        <taxon>Peronosporaceae</taxon>
        <taxon>Phytophthora</taxon>
    </lineage>
</organism>
<feature type="compositionally biased region" description="Basic and acidic residues" evidence="1">
    <location>
        <begin position="304"/>
        <end position="322"/>
    </location>
</feature>
<sequence>MRVPMVEQPKRSKRKKLLISDFHGKADESVEAWLASVLKEAGSQARLGGDEWTVDELYHGAVQHLKGEAVKWFITWSQHVPPGDETFAYLVKKMRGKCGRRGNAFQIQQRLGRRQQQPGERLSDFADSLVDIGYGQNVPDDTYREAFLTGINNEVMATQIPTMKPETMEDAVQMAIGTCGEYGEGLSVTDWKMAQQRYRTDRGSIGEDAGLWKKAAKPEMASQFGWKQLGLGFGSEAQLMYDTSGEAASGLAETAKKDPLSLATLRALMVMVGVGDKAVEANEPCVKPAAGKIKTRALEVIAERTAEDARRKEEPAPRRHEWLPQAAGVGGRDYGGRWNKGGRGRDGGRGAGLENYGPVDNRPIARRKAESACSYCGCVGHWWRECAARLEASNTTEAQQSKLGGRGAARVNEEEKTAPAANQGNAQQQ</sequence>
<feature type="compositionally biased region" description="Gly residues" evidence="1">
    <location>
        <begin position="328"/>
        <end position="341"/>
    </location>
</feature>
<dbReference type="EMBL" id="BSXT01000400">
    <property type="protein sequence ID" value="GMF26527.1"/>
    <property type="molecule type" value="Genomic_DNA"/>
</dbReference>
<feature type="compositionally biased region" description="Polar residues" evidence="1">
    <location>
        <begin position="393"/>
        <end position="402"/>
    </location>
</feature>
<evidence type="ECO:0000256" key="1">
    <source>
        <dbReference type="SAM" id="MobiDB-lite"/>
    </source>
</evidence>
<feature type="compositionally biased region" description="Low complexity" evidence="1">
    <location>
        <begin position="418"/>
        <end position="429"/>
    </location>
</feature>
<feature type="region of interest" description="Disordered" evidence="1">
    <location>
        <begin position="304"/>
        <end position="354"/>
    </location>
</feature>
<dbReference type="AlphaFoldDB" id="A0A9W6U5S4"/>
<reference evidence="2" key="1">
    <citation type="submission" date="2023-04" db="EMBL/GenBank/DDBJ databases">
        <title>Phytophthora fragariaefolia NBRC 109709.</title>
        <authorList>
            <person name="Ichikawa N."/>
            <person name="Sato H."/>
            <person name="Tonouchi N."/>
        </authorList>
    </citation>
    <scope>NUCLEOTIDE SEQUENCE</scope>
    <source>
        <strain evidence="2">NBRC 109709</strain>
    </source>
</reference>
<comment type="caution">
    <text evidence="2">The sequence shown here is derived from an EMBL/GenBank/DDBJ whole genome shotgun (WGS) entry which is preliminary data.</text>
</comment>